<comment type="caution">
    <text evidence="2">The sequence shown here is derived from an EMBL/GenBank/DDBJ whole genome shotgun (WGS) entry which is preliminary data.</text>
</comment>
<sequence>MTTHARRRTGAAISLAAFLAAAAPAGAQNWTVSGQTAGLTVGGAFTGLSLTCATGGQAELTFSGFPAHLPAGDTYTVPVSVDGTAFLFAAQARGGGDREFSRLVHRAPIEELAGLLDALAAGRSAEVSSPAGRYVVPLAGSGRAVETFRQLCG</sequence>
<evidence type="ECO:0000313" key="3">
    <source>
        <dbReference type="Proteomes" id="UP000476332"/>
    </source>
</evidence>
<keyword evidence="1" id="KW-0732">Signal</keyword>
<organism evidence="2 3">
    <name type="scientific">Aurantimonas aggregata</name>
    <dbReference type="NCBI Taxonomy" id="2047720"/>
    <lineage>
        <taxon>Bacteria</taxon>
        <taxon>Pseudomonadati</taxon>
        <taxon>Pseudomonadota</taxon>
        <taxon>Alphaproteobacteria</taxon>
        <taxon>Hyphomicrobiales</taxon>
        <taxon>Aurantimonadaceae</taxon>
        <taxon>Aurantimonas</taxon>
    </lineage>
</organism>
<dbReference type="EMBL" id="JAAAMJ010000003">
    <property type="protein sequence ID" value="NDV86370.1"/>
    <property type="molecule type" value="Genomic_DNA"/>
</dbReference>
<dbReference type="Proteomes" id="UP000476332">
    <property type="component" value="Unassembled WGS sequence"/>
</dbReference>
<accession>A0A6L9MFJ3</accession>
<proteinExistence type="predicted"/>
<gene>
    <name evidence="2" type="ORF">GTW51_06620</name>
</gene>
<feature type="chain" id="PRO_5026951953" evidence="1">
    <location>
        <begin position="28"/>
        <end position="153"/>
    </location>
</feature>
<protein>
    <submittedName>
        <fullName evidence="2">Uncharacterized protein</fullName>
    </submittedName>
</protein>
<keyword evidence="3" id="KW-1185">Reference proteome</keyword>
<dbReference type="AlphaFoldDB" id="A0A6L9MFJ3"/>
<evidence type="ECO:0000313" key="2">
    <source>
        <dbReference type="EMBL" id="NDV86370.1"/>
    </source>
</evidence>
<dbReference type="RefSeq" id="WP_163043116.1">
    <property type="nucleotide sequence ID" value="NZ_JAAAMJ010000003.1"/>
</dbReference>
<reference evidence="2 3" key="1">
    <citation type="submission" date="2020-01" db="EMBL/GenBank/DDBJ databases">
        <title>Genomes of bacteria type strains.</title>
        <authorList>
            <person name="Chen J."/>
            <person name="Zhu S."/>
            <person name="Chen J."/>
        </authorList>
    </citation>
    <scope>NUCLEOTIDE SEQUENCE [LARGE SCALE GENOMIC DNA]</scope>
    <source>
        <strain evidence="2 3">KCTC 52919</strain>
    </source>
</reference>
<feature type="signal peptide" evidence="1">
    <location>
        <begin position="1"/>
        <end position="27"/>
    </location>
</feature>
<name>A0A6L9MFJ3_9HYPH</name>
<evidence type="ECO:0000256" key="1">
    <source>
        <dbReference type="SAM" id="SignalP"/>
    </source>
</evidence>